<evidence type="ECO:0000313" key="2">
    <source>
        <dbReference type="EMBL" id="KLV02037.1"/>
    </source>
</evidence>
<comment type="caution">
    <text evidence="2">The sequence shown here is derived from an EMBL/GenBank/DDBJ whole genome shotgun (WGS) entry which is preliminary data.</text>
</comment>
<dbReference type="Gene3D" id="1.25.40.10">
    <property type="entry name" value="Tetratricopeptide repeat domain"/>
    <property type="match status" value="2"/>
</dbReference>
<evidence type="ECO:0000259" key="1">
    <source>
        <dbReference type="Pfam" id="PF24604"/>
    </source>
</evidence>
<keyword evidence="3" id="KW-1185">Reference proteome</keyword>
<gene>
    <name evidence="2" type="ORF">ABT58_06540</name>
</gene>
<dbReference type="AlphaFoldDB" id="A0A0J1JJ43"/>
<sequence length="1170" mass="131672">MLTVTSLWALWLVAPTKSMLIQLIARSSSPEVSLAFLKQLYSRDPQNRDVVKQIVHSYTQLGELDEASALVRSILVGNNGQRDWQALKVYLSLLLERSYQSDPDVKQAAVTQLLQLIDDIDTIPEADIARLYADTAIAYSRPDKGLDYLKPHIHSGETSYPELIKLALESENYSTAVTLQTDAFMENQTMVNANALFSLFATTFQPKKSQAFLENYRGRLYQQPAFLAAAITHSQQLGNLDTALALSQQLLSIDPTAGRYASSAQLAIRVADLPLATQLQQAAVKQDPSMHNIEVLHQLYRWQGKIAAAQGLSIQLLNRNSGTITTKQLRDGVEESRALGDIYYEGLFYNAIAKRAAVTPSEYDAWLNAVEKSQGTDVALSSLTALAAKRPYDSALISHKARLYSYKSDHDAVINEWRKLIRLRNPTLAEAQRAANAFIWRNQPEQALQALVTPKTWFNADSDYIEAVSSLAWDTSNRQISTRSQDTLVARASGNLDIYRYINLMTPITDERQAKLLALYQRTDNATLLLAVIRARAATQDYNQLVPLLTLANNDPSLTNNIEILSYKAQLALHQQQTEQAKTLFARILTIDSTHTSAISNLLWLAIAENDTATLRTLYDRYHTALAGNAELWLAFASAAQQLGETREATAWYKALLKNSDEADTSVILNYASLLEQQGQAEKAYQLRRYLLTQQRDALLALSDNAATYRYLVGLFTDARFARTLIENKVLAAHSNTTSGEKGQTAALSTADATALTSELFSQYLAENRADSVLFWQHRSALGSYTLPDWQQLSLALQQKDKHKVEHLLAKALKLPEADENVALQFVGRHQEAWQHGQSQIGNMADKQAEMQLKRAHVLQHPHKTHSVRSQVMQISQWDITRFSLDYYRPHVDGNWRLGTDWQQSGTPDPFEGNAIDDEFRLRGKYFHQYSDSDFTVGLDLADGLGDQRLGVSFDYQVTLDDYWQLAVNAGLNQHIEASDLLTIAGQDNRLGISATYLPTARESVFMQFNLHDLSTRFDDDIGQGWDFSLRVAEQFFFNDPAWQIYADFTAQQINLNNDPLTGINQWHKGTRPIVSSDFIDDDYQRLSIGQRVWHGEPGLPGATVPSPRYWLDTSLGYNTLNADMDFTVSAGLGWRVFGNDELYFTTDWQSQDRNGDESLRLRLGYYYSF</sequence>
<dbReference type="InterPro" id="IPR011990">
    <property type="entry name" value="TPR-like_helical_dom_sf"/>
</dbReference>
<proteinExistence type="predicted"/>
<evidence type="ECO:0000313" key="3">
    <source>
        <dbReference type="Proteomes" id="UP000036426"/>
    </source>
</evidence>
<protein>
    <recommendedName>
        <fullName evidence="1">PelB C-terminal domain-containing protein</fullName>
    </recommendedName>
</protein>
<dbReference type="Pfam" id="PF13429">
    <property type="entry name" value="TPR_15"/>
    <property type="match status" value="1"/>
</dbReference>
<dbReference type="InterPro" id="IPR057306">
    <property type="entry name" value="B-barrel_PelB_C"/>
</dbReference>
<dbReference type="Proteomes" id="UP000036426">
    <property type="component" value="Unassembled WGS sequence"/>
</dbReference>
<organism evidence="2 3">
    <name type="scientific">Photobacterium aphoticum</name>
    <dbReference type="NCBI Taxonomy" id="754436"/>
    <lineage>
        <taxon>Bacteria</taxon>
        <taxon>Pseudomonadati</taxon>
        <taxon>Pseudomonadota</taxon>
        <taxon>Gammaproteobacteria</taxon>
        <taxon>Vibrionales</taxon>
        <taxon>Vibrionaceae</taxon>
        <taxon>Photobacterium</taxon>
    </lineage>
</organism>
<accession>A0A0J1JJ43</accession>
<dbReference type="PATRIC" id="fig|754436.4.peg.1399"/>
<feature type="domain" description="PelB C-terminal" evidence="1">
    <location>
        <begin position="871"/>
        <end position="1169"/>
    </location>
</feature>
<dbReference type="EMBL" id="LDOV01000010">
    <property type="protein sequence ID" value="KLV02037.1"/>
    <property type="molecule type" value="Genomic_DNA"/>
</dbReference>
<reference evidence="2 3" key="1">
    <citation type="submission" date="2015-05" db="EMBL/GenBank/DDBJ databases">
        <title>Photobacterium galathea sp. nov.</title>
        <authorList>
            <person name="Machado H."/>
            <person name="Gram L."/>
        </authorList>
    </citation>
    <scope>NUCLEOTIDE SEQUENCE [LARGE SCALE GENOMIC DNA]</scope>
    <source>
        <strain evidence="2 3">DSM 25995</strain>
    </source>
</reference>
<dbReference type="SUPFAM" id="SSF48452">
    <property type="entry name" value="TPR-like"/>
    <property type="match status" value="2"/>
</dbReference>
<name>A0A0J1JJ43_9GAMM</name>
<dbReference type="Pfam" id="PF14559">
    <property type="entry name" value="TPR_19"/>
    <property type="match status" value="1"/>
</dbReference>
<dbReference type="Pfam" id="PF24604">
    <property type="entry name" value="B-barrel_PelB_C"/>
    <property type="match status" value="1"/>
</dbReference>